<dbReference type="PANTHER" id="PTHR13194">
    <property type="entry name" value="COMPLEX I INTERMEDIATE-ASSOCIATED PROTEIN 30"/>
    <property type="match status" value="1"/>
</dbReference>
<dbReference type="PANTHER" id="PTHR13194:SF18">
    <property type="entry name" value="COMPLEX I INTERMEDIATE-ASSOCIATED PROTEIN 30, MITOCHONDRIAL"/>
    <property type="match status" value="1"/>
</dbReference>
<keyword evidence="4" id="KW-0143">Chaperone</keyword>
<dbReference type="InterPro" id="IPR039131">
    <property type="entry name" value="NDUFAF1"/>
</dbReference>
<dbReference type="EMBL" id="KN822942">
    <property type="protein sequence ID" value="KIO34645.1"/>
    <property type="molecule type" value="Genomic_DNA"/>
</dbReference>
<keyword evidence="7" id="KW-1185">Reference proteome</keyword>
<dbReference type="InterPro" id="IPR008979">
    <property type="entry name" value="Galactose-bd-like_sf"/>
</dbReference>
<dbReference type="GO" id="GO:0051082">
    <property type="term" value="F:unfolded protein binding"/>
    <property type="evidence" value="ECO:0007669"/>
    <property type="project" value="TreeGrafter"/>
</dbReference>
<dbReference type="GO" id="GO:0006120">
    <property type="term" value="P:mitochondrial electron transport, NADH to ubiquinone"/>
    <property type="evidence" value="ECO:0007669"/>
    <property type="project" value="TreeGrafter"/>
</dbReference>
<dbReference type="STRING" id="1051891.A0A0C3QN95"/>
<evidence type="ECO:0000256" key="4">
    <source>
        <dbReference type="ARBA" id="ARBA00023186"/>
    </source>
</evidence>
<dbReference type="InterPro" id="IPR013857">
    <property type="entry name" value="NADH-UbQ_OxRdtase-assoc_prot30"/>
</dbReference>
<dbReference type="SUPFAM" id="SSF49785">
    <property type="entry name" value="Galactose-binding domain-like"/>
    <property type="match status" value="1"/>
</dbReference>
<reference evidence="6 7" key="1">
    <citation type="submission" date="2014-04" db="EMBL/GenBank/DDBJ databases">
        <authorList>
            <consortium name="DOE Joint Genome Institute"/>
            <person name="Kuo A."/>
            <person name="Girlanda M."/>
            <person name="Perotto S."/>
            <person name="Kohler A."/>
            <person name="Nagy L.G."/>
            <person name="Floudas D."/>
            <person name="Copeland A."/>
            <person name="Barry K.W."/>
            <person name="Cichocki N."/>
            <person name="Veneault-Fourrey C."/>
            <person name="LaButti K."/>
            <person name="Lindquist E.A."/>
            <person name="Lipzen A."/>
            <person name="Lundell T."/>
            <person name="Morin E."/>
            <person name="Murat C."/>
            <person name="Sun H."/>
            <person name="Tunlid A."/>
            <person name="Henrissat B."/>
            <person name="Grigoriev I.V."/>
            <person name="Hibbett D.S."/>
            <person name="Martin F."/>
            <person name="Nordberg H.P."/>
            <person name="Cantor M.N."/>
            <person name="Hua S.X."/>
        </authorList>
    </citation>
    <scope>NUCLEOTIDE SEQUENCE [LARGE SCALE GENOMIC DNA]</scope>
    <source>
        <strain evidence="6 7">MUT 4182</strain>
    </source>
</reference>
<evidence type="ECO:0000313" key="6">
    <source>
        <dbReference type="EMBL" id="KIO34645.1"/>
    </source>
</evidence>
<reference evidence="7" key="2">
    <citation type="submission" date="2015-01" db="EMBL/GenBank/DDBJ databases">
        <title>Evolutionary Origins and Diversification of the Mycorrhizal Mutualists.</title>
        <authorList>
            <consortium name="DOE Joint Genome Institute"/>
            <consortium name="Mycorrhizal Genomics Consortium"/>
            <person name="Kohler A."/>
            <person name="Kuo A."/>
            <person name="Nagy L.G."/>
            <person name="Floudas D."/>
            <person name="Copeland A."/>
            <person name="Barry K.W."/>
            <person name="Cichocki N."/>
            <person name="Veneault-Fourrey C."/>
            <person name="LaButti K."/>
            <person name="Lindquist E.A."/>
            <person name="Lipzen A."/>
            <person name="Lundell T."/>
            <person name="Morin E."/>
            <person name="Murat C."/>
            <person name="Riley R."/>
            <person name="Ohm R."/>
            <person name="Sun H."/>
            <person name="Tunlid A."/>
            <person name="Henrissat B."/>
            <person name="Grigoriev I.V."/>
            <person name="Hibbett D.S."/>
            <person name="Martin F."/>
        </authorList>
    </citation>
    <scope>NUCLEOTIDE SEQUENCE [LARGE SCALE GENOMIC DNA]</scope>
    <source>
        <strain evidence="7">MUT 4182</strain>
    </source>
</reference>
<comment type="subcellular location">
    <subcellularLocation>
        <location evidence="1">Mitochondrion</location>
    </subcellularLocation>
</comment>
<evidence type="ECO:0000313" key="7">
    <source>
        <dbReference type="Proteomes" id="UP000054248"/>
    </source>
</evidence>
<feature type="domain" description="NADH:ubiquinone oxidoreductase intermediate-associated protein 30" evidence="5">
    <location>
        <begin position="14"/>
        <end position="191"/>
    </location>
</feature>
<evidence type="ECO:0000256" key="2">
    <source>
        <dbReference type="ARBA" id="ARBA00007884"/>
    </source>
</evidence>
<name>A0A0C3QN95_9AGAM</name>
<accession>A0A0C3QN95</accession>
<evidence type="ECO:0000259" key="5">
    <source>
        <dbReference type="Pfam" id="PF08547"/>
    </source>
</evidence>
<sequence length="219" mass="24071">MDPGYSHSPPKTLFTFKSPADITQYVVGSDADIGGYSSAKLELDPQGHGRFFGEVRTEVRPQMQGKMRSGYVGFRNKMRPSLFGNVTDDLSLYKYLCLRVKAGGDPQTRNGYFVNIQTDGPIETDLWQHRLYLRGNGQWEDVLVPLHKFILTNSGEAVNSSMAMMSESIKSIGISLLGGNANIQGKFELGIDYIGATADVGGGSSRQPISRRSLKLFPP</sequence>
<dbReference type="GO" id="GO:0010257">
    <property type="term" value="P:NADH dehydrogenase complex assembly"/>
    <property type="evidence" value="ECO:0007669"/>
    <property type="project" value="TreeGrafter"/>
</dbReference>
<organism evidence="6 7">
    <name type="scientific">Tulasnella calospora MUT 4182</name>
    <dbReference type="NCBI Taxonomy" id="1051891"/>
    <lineage>
        <taxon>Eukaryota</taxon>
        <taxon>Fungi</taxon>
        <taxon>Dikarya</taxon>
        <taxon>Basidiomycota</taxon>
        <taxon>Agaricomycotina</taxon>
        <taxon>Agaricomycetes</taxon>
        <taxon>Cantharellales</taxon>
        <taxon>Tulasnellaceae</taxon>
        <taxon>Tulasnella</taxon>
    </lineage>
</organism>
<evidence type="ECO:0000256" key="1">
    <source>
        <dbReference type="ARBA" id="ARBA00004173"/>
    </source>
</evidence>
<proteinExistence type="inferred from homology"/>
<dbReference type="Proteomes" id="UP000054248">
    <property type="component" value="Unassembled WGS sequence"/>
</dbReference>
<dbReference type="HOGENOM" id="CLU_059028_1_1_1"/>
<dbReference type="OrthoDB" id="42561at2759"/>
<protein>
    <recommendedName>
        <fullName evidence="5">NADH:ubiquinone oxidoreductase intermediate-associated protein 30 domain-containing protein</fullName>
    </recommendedName>
</protein>
<evidence type="ECO:0000256" key="3">
    <source>
        <dbReference type="ARBA" id="ARBA00023128"/>
    </source>
</evidence>
<comment type="similarity">
    <text evidence="2">Belongs to the CIA30 family.</text>
</comment>
<dbReference type="Pfam" id="PF08547">
    <property type="entry name" value="CIA30"/>
    <property type="match status" value="1"/>
</dbReference>
<dbReference type="AlphaFoldDB" id="A0A0C3QN95"/>
<gene>
    <name evidence="6" type="ORF">M407DRAFT_63606</name>
</gene>
<keyword evidence="3" id="KW-0496">Mitochondrion</keyword>
<dbReference type="GO" id="GO:0005739">
    <property type="term" value="C:mitochondrion"/>
    <property type="evidence" value="ECO:0007669"/>
    <property type="project" value="UniProtKB-SubCell"/>
</dbReference>